<evidence type="ECO:0000256" key="1">
    <source>
        <dbReference type="SAM" id="MobiDB-lite"/>
    </source>
</evidence>
<gene>
    <name evidence="2" type="ORF">CLEI1391_LOCUS11</name>
    <name evidence="3" type="ORF">CLEI1391_LOCUS12</name>
</gene>
<feature type="region of interest" description="Disordered" evidence="1">
    <location>
        <begin position="43"/>
        <end position="65"/>
    </location>
</feature>
<name>A0A6T8PRJ0_9CHLO</name>
<feature type="compositionally biased region" description="Gly residues" evidence="1">
    <location>
        <begin position="305"/>
        <end position="324"/>
    </location>
</feature>
<feature type="region of interest" description="Disordered" evidence="1">
    <location>
        <begin position="271"/>
        <end position="328"/>
    </location>
</feature>
<dbReference type="InterPro" id="IPR021503">
    <property type="entry name" value="DUF3110"/>
</dbReference>
<sequence>MLASKITAPRGLSSNVLCGASSSSVRQPLSGKRASSLVVYSARGHSTSGGDHLDDEASSRPHDVNKPFSAHSEIGGAEEALTYPPAHWQDMFKNMQGDPTDSWDFTDDAYVPPPANLPTNERIMRRGHIDDIWTLTDQPGIDLLHAATLHKNLDQVYVILFGVGERDTEGIYSLRAFSDETGLPQETIIVFEDEDDAMRYASLLEATMDHTPNVCSIPPPELVEFCTEHGYSCRLEPHGSLLIPPDYNVGVTDWERSMRLRDGRFAVLDEEPESGPASMGHGHGSASATAARHKVHIPPQARPAHGGGPGGRGGFSGAGAGAGGSALARYHSGGQLEAIRAQLERLLPSDDSSSAGRQ</sequence>
<accession>A0A6T8PRJ0</accession>
<dbReference type="EMBL" id="HBFB01000031">
    <property type="protein sequence ID" value="CAD8661436.1"/>
    <property type="molecule type" value="Transcribed_RNA"/>
</dbReference>
<evidence type="ECO:0000313" key="3">
    <source>
        <dbReference type="EMBL" id="CAD8661442.1"/>
    </source>
</evidence>
<dbReference type="Pfam" id="PF11360">
    <property type="entry name" value="DUF3110"/>
    <property type="match status" value="1"/>
</dbReference>
<feature type="compositionally biased region" description="Basic and acidic residues" evidence="1">
    <location>
        <begin position="51"/>
        <end position="65"/>
    </location>
</feature>
<proteinExistence type="predicted"/>
<protein>
    <submittedName>
        <fullName evidence="3">Uncharacterized protein</fullName>
    </submittedName>
</protein>
<dbReference type="EMBL" id="HBFB01000032">
    <property type="protein sequence ID" value="CAD8661442.1"/>
    <property type="molecule type" value="Transcribed_RNA"/>
</dbReference>
<organism evidence="3">
    <name type="scientific">Chlamydomonas leiostraca</name>
    <dbReference type="NCBI Taxonomy" id="1034604"/>
    <lineage>
        <taxon>Eukaryota</taxon>
        <taxon>Viridiplantae</taxon>
        <taxon>Chlorophyta</taxon>
        <taxon>core chlorophytes</taxon>
        <taxon>Chlorophyceae</taxon>
        <taxon>CS clade</taxon>
        <taxon>Chlamydomonadales</taxon>
        <taxon>Chlamydomonadaceae</taxon>
        <taxon>Chlamydomonas</taxon>
    </lineage>
</organism>
<reference evidence="3" key="1">
    <citation type="submission" date="2021-01" db="EMBL/GenBank/DDBJ databases">
        <authorList>
            <person name="Corre E."/>
            <person name="Pelletier E."/>
            <person name="Niang G."/>
            <person name="Scheremetjew M."/>
            <person name="Finn R."/>
            <person name="Kale V."/>
            <person name="Holt S."/>
            <person name="Cochrane G."/>
            <person name="Meng A."/>
            <person name="Brown T."/>
            <person name="Cohen L."/>
        </authorList>
    </citation>
    <scope>NUCLEOTIDE SEQUENCE</scope>
    <source>
        <strain evidence="3">SAG 11-49</strain>
    </source>
</reference>
<feature type="compositionally biased region" description="Low complexity" evidence="1">
    <location>
        <begin position="274"/>
        <end position="290"/>
    </location>
</feature>
<evidence type="ECO:0000313" key="2">
    <source>
        <dbReference type="EMBL" id="CAD8661436.1"/>
    </source>
</evidence>
<dbReference type="AlphaFoldDB" id="A0A6T8PRJ0"/>